<evidence type="ECO:0000313" key="1">
    <source>
        <dbReference type="EMBL" id="OMD46762.1"/>
    </source>
</evidence>
<organism evidence="1 2">
    <name type="scientific">Paenibacillus odorifer</name>
    <dbReference type="NCBI Taxonomy" id="189426"/>
    <lineage>
        <taxon>Bacteria</taxon>
        <taxon>Bacillati</taxon>
        <taxon>Bacillota</taxon>
        <taxon>Bacilli</taxon>
        <taxon>Bacillales</taxon>
        <taxon>Paenibacillaceae</taxon>
        <taxon>Paenibacillus</taxon>
    </lineage>
</organism>
<proteinExistence type="predicted"/>
<keyword evidence="2" id="KW-1185">Reference proteome</keyword>
<dbReference type="Proteomes" id="UP000187313">
    <property type="component" value="Unassembled WGS sequence"/>
</dbReference>
<sequence>MVGISRTGFNAWSCKKWRYDSRRAIFDTNNDHIVIAADINEAALEKVSQKQNVYGMKFNVVSDEDWQKINSIDGGYSAQ</sequence>
<name>A0ABX3H9X1_9BACL</name>
<comment type="caution">
    <text evidence="1">The sequence shown here is derived from an EMBL/GenBank/DDBJ whole genome shotgun (WGS) entry which is preliminary data.</text>
</comment>
<protein>
    <submittedName>
        <fullName evidence="1">Uncharacterized protein</fullName>
    </submittedName>
</protein>
<evidence type="ECO:0000313" key="2">
    <source>
        <dbReference type="Proteomes" id="UP000187313"/>
    </source>
</evidence>
<gene>
    <name evidence="1" type="ORF">BSK51_26300</name>
</gene>
<accession>A0ABX3H9X1</accession>
<reference evidence="1 2" key="1">
    <citation type="submission" date="2016-10" db="EMBL/GenBank/DDBJ databases">
        <title>Paenibacillus species isolates.</title>
        <authorList>
            <person name="Beno S.M."/>
        </authorList>
    </citation>
    <scope>NUCLEOTIDE SEQUENCE [LARGE SCALE GENOMIC DNA]</scope>
    <source>
        <strain evidence="1 2">FSL R5-0923</strain>
    </source>
</reference>
<dbReference type="EMBL" id="MPTD01000022">
    <property type="protein sequence ID" value="OMD46762.1"/>
    <property type="molecule type" value="Genomic_DNA"/>
</dbReference>